<feature type="region of interest" description="Disordered" evidence="1">
    <location>
        <begin position="275"/>
        <end position="632"/>
    </location>
</feature>
<accession>W4KG82</accession>
<feature type="compositionally biased region" description="Low complexity" evidence="1">
    <location>
        <begin position="41"/>
        <end position="50"/>
    </location>
</feature>
<feature type="compositionally biased region" description="Low complexity" evidence="1">
    <location>
        <begin position="323"/>
        <end position="349"/>
    </location>
</feature>
<feature type="compositionally biased region" description="Polar residues" evidence="1">
    <location>
        <begin position="313"/>
        <end position="322"/>
    </location>
</feature>
<feature type="region of interest" description="Disordered" evidence="1">
    <location>
        <begin position="1"/>
        <end position="102"/>
    </location>
</feature>
<protein>
    <submittedName>
        <fullName evidence="2">Uncharacterized protein</fullName>
    </submittedName>
</protein>
<feature type="compositionally biased region" description="Basic and acidic residues" evidence="1">
    <location>
        <begin position="604"/>
        <end position="613"/>
    </location>
</feature>
<reference evidence="2 3" key="1">
    <citation type="journal article" date="2012" name="New Phytol.">
        <title>Insight into trade-off between wood decay and parasitism from the genome of a fungal forest pathogen.</title>
        <authorList>
            <person name="Olson A."/>
            <person name="Aerts A."/>
            <person name="Asiegbu F."/>
            <person name="Belbahri L."/>
            <person name="Bouzid O."/>
            <person name="Broberg A."/>
            <person name="Canback B."/>
            <person name="Coutinho P.M."/>
            <person name="Cullen D."/>
            <person name="Dalman K."/>
            <person name="Deflorio G."/>
            <person name="van Diepen L.T."/>
            <person name="Dunand C."/>
            <person name="Duplessis S."/>
            <person name="Durling M."/>
            <person name="Gonthier P."/>
            <person name="Grimwood J."/>
            <person name="Fossdal C.G."/>
            <person name="Hansson D."/>
            <person name="Henrissat B."/>
            <person name="Hietala A."/>
            <person name="Himmelstrand K."/>
            <person name="Hoffmeister D."/>
            <person name="Hogberg N."/>
            <person name="James T.Y."/>
            <person name="Karlsson M."/>
            <person name="Kohler A."/>
            <person name="Kues U."/>
            <person name="Lee Y.H."/>
            <person name="Lin Y.C."/>
            <person name="Lind M."/>
            <person name="Lindquist E."/>
            <person name="Lombard V."/>
            <person name="Lucas S."/>
            <person name="Lunden K."/>
            <person name="Morin E."/>
            <person name="Murat C."/>
            <person name="Park J."/>
            <person name="Raffaello T."/>
            <person name="Rouze P."/>
            <person name="Salamov A."/>
            <person name="Schmutz J."/>
            <person name="Solheim H."/>
            <person name="Stahlberg J."/>
            <person name="Velez H."/>
            <person name="de Vries R.P."/>
            <person name="Wiebenga A."/>
            <person name="Woodward S."/>
            <person name="Yakovlev I."/>
            <person name="Garbelotto M."/>
            <person name="Martin F."/>
            <person name="Grigoriev I.V."/>
            <person name="Stenlid J."/>
        </authorList>
    </citation>
    <scope>NUCLEOTIDE SEQUENCE [LARGE SCALE GENOMIC DNA]</scope>
    <source>
        <strain evidence="2 3">TC 32-1</strain>
    </source>
</reference>
<name>W4KG82_HETIT</name>
<dbReference type="KEGG" id="hir:HETIRDRAFT_433048"/>
<feature type="compositionally biased region" description="Low complexity" evidence="1">
    <location>
        <begin position="504"/>
        <end position="525"/>
    </location>
</feature>
<proteinExistence type="predicted"/>
<dbReference type="AlphaFoldDB" id="W4KG82"/>
<evidence type="ECO:0000313" key="2">
    <source>
        <dbReference type="EMBL" id="ETW84081.1"/>
    </source>
</evidence>
<dbReference type="HOGENOM" id="CLU_011022_0_0_1"/>
<dbReference type="STRING" id="747525.W4KG82"/>
<feature type="compositionally biased region" description="Basic residues" evidence="1">
    <location>
        <begin position="86"/>
        <end position="96"/>
    </location>
</feature>
<feature type="compositionally biased region" description="Polar residues" evidence="1">
    <location>
        <begin position="21"/>
        <end position="39"/>
    </location>
</feature>
<sequence length="632" mass="67053">MDRPSLSPPRRTHRKRFSVVRLSSDTTATLPEYSSTPWQRPSLALPLSDDLPSDRPPDYPESADEADAESDDSIAPRLPSASPIRSRTRQHYTPRRRAPEASTSDLYLDSLLERSVHALEMSNTLLQSSMSTQTSLSALLSSDDAADRSLEARARGLSRRMRNSGMHREHWIDDLHEISRGVDGLVGEGGDGGDEDVVSRSLPTAGPRVRLRHPAYRSSTDLHGPDMAIDESQLRLSQWDRSRLVARAPRALTQYIESGADPDVIQLPSTLGLRASASAHPHDRLSSSTSDLPSPAHFPASASAPTLTDRGSEPSTPAYTMLSSFLSRRSSAGSSSRSRSVSTQRTASADLRSPHLSPERRRRATTHSRSPTPKRSASPPTHAHFPRPMTPPLEELSASSGNSSDPHPNPVLSLQALRRILDEQPPSADPKGKARAAPEPPPPKKRAPAFLPRTPAPIAVASTSTATASISRLFTKASHSASTRAPSPPRASALKGSTPRTPLSPTAPAGPSAATSASASGASTPKRISFAELPESYAGARGGAGSGRGFHAKGKGKGKGSDTAKRKGADGDTSEGGEGGWWVGWLLGAAGTRSGTGMSMSGGRPEERVEARMARSWSGRAGLAGGMEDWAV</sequence>
<dbReference type="eggNOG" id="ENOG502SI25">
    <property type="taxonomic scope" value="Eukaryota"/>
</dbReference>
<feature type="compositionally biased region" description="Low complexity" evidence="1">
    <location>
        <begin position="293"/>
        <end position="305"/>
    </location>
</feature>
<organism evidence="2 3">
    <name type="scientific">Heterobasidion irregulare (strain TC 32-1)</name>
    <dbReference type="NCBI Taxonomy" id="747525"/>
    <lineage>
        <taxon>Eukaryota</taxon>
        <taxon>Fungi</taxon>
        <taxon>Dikarya</taxon>
        <taxon>Basidiomycota</taxon>
        <taxon>Agaricomycotina</taxon>
        <taxon>Agaricomycetes</taxon>
        <taxon>Russulales</taxon>
        <taxon>Bondarzewiaceae</taxon>
        <taxon>Heterobasidion</taxon>
        <taxon>Heterobasidion annosum species complex</taxon>
    </lineage>
</organism>
<gene>
    <name evidence="2" type="ORF">HETIRDRAFT_433048</name>
</gene>
<dbReference type="RefSeq" id="XP_009543795.1">
    <property type="nucleotide sequence ID" value="XM_009545500.1"/>
</dbReference>
<dbReference type="EMBL" id="KI925456">
    <property type="protein sequence ID" value="ETW84081.1"/>
    <property type="molecule type" value="Genomic_DNA"/>
</dbReference>
<feature type="compositionally biased region" description="Low complexity" evidence="1">
    <location>
        <begin position="583"/>
        <end position="603"/>
    </location>
</feature>
<dbReference type="OrthoDB" id="3254377at2759"/>
<evidence type="ECO:0000256" key="1">
    <source>
        <dbReference type="SAM" id="MobiDB-lite"/>
    </source>
</evidence>
<dbReference type="InParanoid" id="W4KG82"/>
<keyword evidence="3" id="KW-1185">Reference proteome</keyword>
<feature type="compositionally biased region" description="Basic and acidic residues" evidence="1">
    <location>
        <begin position="559"/>
        <end position="570"/>
    </location>
</feature>
<dbReference type="Proteomes" id="UP000030671">
    <property type="component" value="Unassembled WGS sequence"/>
</dbReference>
<dbReference type="GeneID" id="20674649"/>
<feature type="compositionally biased region" description="Polar residues" evidence="1">
    <location>
        <begin position="397"/>
        <end position="406"/>
    </location>
</feature>
<feature type="compositionally biased region" description="Polar residues" evidence="1">
    <location>
        <begin position="367"/>
        <end position="379"/>
    </location>
</feature>
<feature type="compositionally biased region" description="Acidic residues" evidence="1">
    <location>
        <begin position="61"/>
        <end position="72"/>
    </location>
</feature>
<evidence type="ECO:0000313" key="3">
    <source>
        <dbReference type="Proteomes" id="UP000030671"/>
    </source>
</evidence>
<feature type="compositionally biased region" description="Low complexity" evidence="1">
    <location>
        <begin position="456"/>
        <end position="471"/>
    </location>
</feature>